<dbReference type="Gene3D" id="1.10.10.10">
    <property type="entry name" value="Winged helix-like DNA-binding domain superfamily/Winged helix DNA-binding domain"/>
    <property type="match status" value="1"/>
</dbReference>
<evidence type="ECO:0000313" key="4">
    <source>
        <dbReference type="EMBL" id="GIM27708.1"/>
    </source>
</evidence>
<dbReference type="InterPro" id="IPR036388">
    <property type="entry name" value="WH-like_DNA-bd_sf"/>
</dbReference>
<dbReference type="InterPro" id="IPR036390">
    <property type="entry name" value="WH_DNA-bd_sf"/>
</dbReference>
<name>A0A919VKK9_9CLOT</name>
<gene>
    <name evidence="4" type="primary">xylR_2</name>
    <name evidence="4" type="ORF">CPJCM30710_03740</name>
</gene>
<comment type="similarity">
    <text evidence="2">Belongs to the ROK (NagC/XylR) family.</text>
</comment>
<protein>
    <submittedName>
        <fullName evidence="4">ArsR family transcriptional regulator</fullName>
    </submittedName>
</protein>
<dbReference type="Proteomes" id="UP000679179">
    <property type="component" value="Unassembled WGS sequence"/>
</dbReference>
<dbReference type="PANTHER" id="PTHR18964">
    <property type="entry name" value="ROK (REPRESSOR, ORF, KINASE) FAMILY"/>
    <property type="match status" value="1"/>
</dbReference>
<dbReference type="GO" id="GO:0042732">
    <property type="term" value="P:D-xylose metabolic process"/>
    <property type="evidence" value="ECO:0007669"/>
    <property type="project" value="UniProtKB-KW"/>
</dbReference>
<dbReference type="CDD" id="cd00090">
    <property type="entry name" value="HTH_ARSR"/>
    <property type="match status" value="1"/>
</dbReference>
<evidence type="ECO:0000313" key="5">
    <source>
        <dbReference type="Proteomes" id="UP000679179"/>
    </source>
</evidence>
<evidence type="ECO:0000256" key="1">
    <source>
        <dbReference type="ARBA" id="ARBA00002486"/>
    </source>
</evidence>
<evidence type="ECO:0000256" key="3">
    <source>
        <dbReference type="ARBA" id="ARBA00022629"/>
    </source>
</evidence>
<dbReference type="RefSeq" id="WP_212902464.1">
    <property type="nucleotide sequence ID" value="NZ_BOPZ01000002.1"/>
</dbReference>
<comment type="caution">
    <text evidence="4">The sequence shown here is derived from an EMBL/GenBank/DDBJ whole genome shotgun (WGS) entry which is preliminary data.</text>
</comment>
<dbReference type="Gene3D" id="3.30.420.40">
    <property type="match status" value="2"/>
</dbReference>
<keyword evidence="3" id="KW-0859">Xylose metabolism</keyword>
<sequence length="387" mass="43188">MLILDQSAIKVNNRKRILRLLSEQRELTKQDIARILDISIPTVSTIVAELIVEGILEEAGIASSTGGRKPIILRFIPTSYFSLGVDLCEDFVRVILTDLDSTILKDVKVQIEDLDFNNLLDIIKSTVKEILKDSHIEISKVLGLGISLPGIVNNMELKLDIAPNFNLRELDFKPLKAELNIPIFIENEANAGALGEAILGIAKEMDNLIYISITEGIGGGIIFKQEVHRGRNSKAGEIGHMTIDKFGKVCSCGKKGCWETTASKRALIKYYEELTSAKVKNIKIIFDKYKMGEDEAFKALEIYSEELAIGIQNLIYIFNPDYIVIGGEISRYEDILLPLLEKKIFSECHLYNSSDVKLLFAKLKEDSNILGASLMPITEAFGFNNIM</sequence>
<keyword evidence="5" id="KW-1185">Reference proteome</keyword>
<dbReference type="InterPro" id="IPR043129">
    <property type="entry name" value="ATPase_NBD"/>
</dbReference>
<dbReference type="InterPro" id="IPR049874">
    <property type="entry name" value="ROK_cs"/>
</dbReference>
<reference evidence="4" key="1">
    <citation type="submission" date="2021-03" db="EMBL/GenBank/DDBJ databases">
        <title>Taxonomic study of Clostridium polyendosporum from meadow-gley soil under rice.</title>
        <authorList>
            <person name="Kobayashi H."/>
            <person name="Tanizawa Y."/>
            <person name="Yagura M."/>
        </authorList>
    </citation>
    <scope>NUCLEOTIDE SEQUENCE</scope>
    <source>
        <strain evidence="4">JCM 30710</strain>
    </source>
</reference>
<dbReference type="PANTHER" id="PTHR18964:SF149">
    <property type="entry name" value="BIFUNCTIONAL UDP-N-ACETYLGLUCOSAMINE 2-EPIMERASE_N-ACETYLMANNOSAMINE KINASE"/>
    <property type="match status" value="1"/>
</dbReference>
<dbReference type="InterPro" id="IPR011991">
    <property type="entry name" value="ArsR-like_HTH"/>
</dbReference>
<dbReference type="AlphaFoldDB" id="A0A919VKK9"/>
<dbReference type="InterPro" id="IPR000600">
    <property type="entry name" value="ROK"/>
</dbReference>
<dbReference type="SUPFAM" id="SSF53067">
    <property type="entry name" value="Actin-like ATPase domain"/>
    <property type="match status" value="1"/>
</dbReference>
<proteinExistence type="inferred from homology"/>
<keyword evidence="3" id="KW-0119">Carbohydrate metabolism</keyword>
<evidence type="ECO:0000256" key="2">
    <source>
        <dbReference type="ARBA" id="ARBA00006479"/>
    </source>
</evidence>
<dbReference type="Pfam" id="PF00480">
    <property type="entry name" value="ROK"/>
    <property type="match status" value="1"/>
</dbReference>
<dbReference type="Pfam" id="PF13412">
    <property type="entry name" value="HTH_24"/>
    <property type="match status" value="1"/>
</dbReference>
<organism evidence="4 5">
    <name type="scientific">Clostridium polyendosporum</name>
    <dbReference type="NCBI Taxonomy" id="69208"/>
    <lineage>
        <taxon>Bacteria</taxon>
        <taxon>Bacillati</taxon>
        <taxon>Bacillota</taxon>
        <taxon>Clostridia</taxon>
        <taxon>Eubacteriales</taxon>
        <taxon>Clostridiaceae</taxon>
        <taxon>Clostridium</taxon>
    </lineage>
</organism>
<comment type="function">
    <text evidence="1">Transcriptional repressor of xylose-utilizing enzymes.</text>
</comment>
<dbReference type="SUPFAM" id="SSF46785">
    <property type="entry name" value="Winged helix' DNA-binding domain"/>
    <property type="match status" value="1"/>
</dbReference>
<dbReference type="PROSITE" id="PS01125">
    <property type="entry name" value="ROK"/>
    <property type="match status" value="1"/>
</dbReference>
<accession>A0A919VKK9</accession>
<dbReference type="EMBL" id="BOPZ01000002">
    <property type="protein sequence ID" value="GIM27708.1"/>
    <property type="molecule type" value="Genomic_DNA"/>
</dbReference>